<evidence type="ECO:0000256" key="1">
    <source>
        <dbReference type="ARBA" id="ARBA00006768"/>
    </source>
</evidence>
<keyword evidence="4" id="KW-0326">Glycosidase</keyword>
<name>A0ABW3EJY4_9ACTN</name>
<evidence type="ECO:0000256" key="3">
    <source>
        <dbReference type="ARBA" id="ARBA00022679"/>
    </source>
</evidence>
<evidence type="ECO:0000313" key="9">
    <source>
        <dbReference type="EMBL" id="MFD0899203.1"/>
    </source>
</evidence>
<dbReference type="Gene3D" id="2.70.98.40">
    <property type="entry name" value="Glycoside hydrolase, family 65, N-terminal domain"/>
    <property type="match status" value="1"/>
</dbReference>
<comment type="caution">
    <text evidence="9">The sequence shown here is derived from an EMBL/GenBank/DDBJ whole genome shotgun (WGS) entry which is preliminary data.</text>
</comment>
<evidence type="ECO:0000259" key="6">
    <source>
        <dbReference type="Pfam" id="PF03632"/>
    </source>
</evidence>
<evidence type="ECO:0000259" key="7">
    <source>
        <dbReference type="Pfam" id="PF03633"/>
    </source>
</evidence>
<keyword evidence="2" id="KW-0328">Glycosyltransferase</keyword>
<feature type="domain" description="Glycoside hydrolase family 65 central catalytic" evidence="6">
    <location>
        <begin position="317"/>
        <end position="711"/>
    </location>
</feature>
<dbReference type="Proteomes" id="UP001596972">
    <property type="component" value="Unassembled WGS sequence"/>
</dbReference>
<keyword evidence="3" id="KW-0808">Transferase</keyword>
<evidence type="ECO:0000256" key="2">
    <source>
        <dbReference type="ARBA" id="ARBA00022676"/>
    </source>
</evidence>
<proteinExistence type="inferred from homology"/>
<dbReference type="RefSeq" id="WP_378296025.1">
    <property type="nucleotide sequence ID" value="NZ_JBHTJA010000002.1"/>
</dbReference>
<evidence type="ECO:0000256" key="5">
    <source>
        <dbReference type="SAM" id="MobiDB-lite"/>
    </source>
</evidence>
<dbReference type="InterPro" id="IPR005194">
    <property type="entry name" value="Glyco_hydro_65_C"/>
</dbReference>
<dbReference type="Pfam" id="PF03633">
    <property type="entry name" value="Glyco_hydro_65C"/>
    <property type="match status" value="1"/>
</dbReference>
<dbReference type="InterPro" id="IPR011013">
    <property type="entry name" value="Gal_mutarotase_sf_dom"/>
</dbReference>
<reference evidence="10" key="1">
    <citation type="journal article" date="2019" name="Int. J. Syst. Evol. Microbiol.">
        <title>The Global Catalogue of Microorganisms (GCM) 10K type strain sequencing project: providing services to taxonomists for standard genome sequencing and annotation.</title>
        <authorList>
            <consortium name="The Broad Institute Genomics Platform"/>
            <consortium name="The Broad Institute Genome Sequencing Center for Infectious Disease"/>
            <person name="Wu L."/>
            <person name="Ma J."/>
        </authorList>
    </citation>
    <scope>NUCLEOTIDE SEQUENCE [LARGE SCALE GENOMIC DNA]</scope>
    <source>
        <strain evidence="10">JCM 31202</strain>
    </source>
</reference>
<evidence type="ECO:0000259" key="8">
    <source>
        <dbReference type="Pfam" id="PF03636"/>
    </source>
</evidence>
<dbReference type="EMBL" id="JBHTJA010000002">
    <property type="protein sequence ID" value="MFD0899203.1"/>
    <property type="molecule type" value="Genomic_DNA"/>
</dbReference>
<keyword evidence="10" id="KW-1185">Reference proteome</keyword>
<dbReference type="Pfam" id="PF03636">
    <property type="entry name" value="Glyco_hydro_65N"/>
    <property type="match status" value="1"/>
</dbReference>
<feature type="domain" description="Glycoside hydrolase family 65 N-terminal" evidence="8">
    <location>
        <begin position="9"/>
        <end position="263"/>
    </location>
</feature>
<dbReference type="GO" id="GO:0016787">
    <property type="term" value="F:hydrolase activity"/>
    <property type="evidence" value="ECO:0007669"/>
    <property type="project" value="UniProtKB-KW"/>
</dbReference>
<evidence type="ECO:0000256" key="4">
    <source>
        <dbReference type="ARBA" id="ARBA00023295"/>
    </source>
</evidence>
<dbReference type="PANTHER" id="PTHR11051:SF8">
    <property type="entry name" value="PROTEIN-GLUCOSYLGALACTOSYLHYDROXYLYSINE GLUCOSIDASE"/>
    <property type="match status" value="1"/>
</dbReference>
<evidence type="ECO:0000313" key="10">
    <source>
        <dbReference type="Proteomes" id="UP001596972"/>
    </source>
</evidence>
<dbReference type="InterPro" id="IPR012341">
    <property type="entry name" value="6hp_glycosidase-like_sf"/>
</dbReference>
<dbReference type="InterPro" id="IPR017045">
    <property type="entry name" value="Malt_Pase/Glycosyl_Hdrlase"/>
</dbReference>
<feature type="domain" description="Glycoside hydrolase family 65 C-terminal" evidence="7">
    <location>
        <begin position="722"/>
        <end position="784"/>
    </location>
</feature>
<organism evidence="9 10">
    <name type="scientific">Actinomadura sediminis</name>
    <dbReference type="NCBI Taxonomy" id="1038904"/>
    <lineage>
        <taxon>Bacteria</taxon>
        <taxon>Bacillati</taxon>
        <taxon>Actinomycetota</taxon>
        <taxon>Actinomycetes</taxon>
        <taxon>Streptosporangiales</taxon>
        <taxon>Thermomonosporaceae</taxon>
        <taxon>Actinomadura</taxon>
    </lineage>
</organism>
<dbReference type="Gene3D" id="2.60.420.10">
    <property type="entry name" value="Maltose phosphorylase, domain 3"/>
    <property type="match status" value="1"/>
</dbReference>
<sequence length="818" mass="91303">MDDRWTLVYEGFDAAEEGLREALCTLGNGYFATRGAAPESAADGVHYPGTYAAGCYDRLTTEIGGHRADNADLVNLPDWLPLTFRAAGGDRFDIDEAAHRGDLLEYRQELDLHRGVLTRLFRWRDGGRTFRVAQRRIVSMADPHLAALETTIVPENWTGTLEVRSAVDGRVVNAGVARYRGLRGDHLVCDPPHPHDEADPDVVTATTRSSRIGIAIAARTRVSCPSTSSTRVEGDRVVRTVRVDAREGVPVTIEKVAAVFTSRDRALEDHGEAARGHVTLAPGFDGLLEAHTQAWARLWRRCRLSVDDTEVQRILNLHVFHLLQTVSEHTVDLDVGVPARGLHGEAYRGHVFWDELFILPFLSTRFPEIARALLLYRWRRLPAARRNAAAAGHKGALYPWQSAADGREETQTLHLNPRSGRWLPDHSHLQRHAGLAVAHNAWRFYESTGDLEFLAEYGAEMMLEVARFFADIASYDRSRDRYDIRGVMGPDEYHDGYPDRDEPGVDNNAYTNILAAWVLRRALDALALLPENRRTELREGLALTHTETARFEDVATKLRVPFHGGVISQFEGYGNLGELDWDRYRARYGDIRRLDRILEAEGDTPNRYKASKQADVLMLFYLLAPHEFDDVLLQLGYDRDPGLPERTIDYYLTRTCDGSTLSMLVRAWILARTDGDLGWRAFLDALRSDIGDSQHGTTAEGVHLGAMAGTVDLVQRCFAGISTRGETLQLSPRLPPALTRLHVGLRYRGHWGIDLSLRPDRLHVALRPGGARPITIVYGTEEIVVEPGGSWETPLAEGRPPEASGHPRARTSATGQPA</sequence>
<dbReference type="InterPro" id="IPR005195">
    <property type="entry name" value="Glyco_hydro_65_M"/>
</dbReference>
<dbReference type="InterPro" id="IPR005196">
    <property type="entry name" value="Glyco_hydro_65_N"/>
</dbReference>
<comment type="similarity">
    <text evidence="1">Belongs to the glycosyl hydrolase 65 family.</text>
</comment>
<feature type="region of interest" description="Disordered" evidence="5">
    <location>
        <begin position="788"/>
        <end position="818"/>
    </location>
</feature>
<accession>A0ABW3EJY4</accession>
<dbReference type="SUPFAM" id="SSF48208">
    <property type="entry name" value="Six-hairpin glycosidases"/>
    <property type="match status" value="1"/>
</dbReference>
<dbReference type="PIRSF" id="PIRSF036289">
    <property type="entry name" value="Glycosyl_hydrolase_malt_phosph"/>
    <property type="match status" value="1"/>
</dbReference>
<dbReference type="PANTHER" id="PTHR11051">
    <property type="entry name" value="GLYCOSYL HYDROLASE-RELATED"/>
    <property type="match status" value="1"/>
</dbReference>
<dbReference type="Pfam" id="PF03632">
    <property type="entry name" value="Glyco_hydro_65m"/>
    <property type="match status" value="1"/>
</dbReference>
<dbReference type="InterPro" id="IPR037018">
    <property type="entry name" value="GH65_N"/>
</dbReference>
<protein>
    <submittedName>
        <fullName evidence="9">Glycoside hydrolase family 65 protein</fullName>
    </submittedName>
</protein>
<dbReference type="Gene3D" id="1.50.10.10">
    <property type="match status" value="1"/>
</dbReference>
<keyword evidence="9" id="KW-0378">Hydrolase</keyword>
<dbReference type="SUPFAM" id="SSF74650">
    <property type="entry name" value="Galactose mutarotase-like"/>
    <property type="match status" value="1"/>
</dbReference>
<dbReference type="InterPro" id="IPR008928">
    <property type="entry name" value="6-hairpin_glycosidase_sf"/>
</dbReference>
<gene>
    <name evidence="9" type="ORF">ACFQ11_02250</name>
</gene>